<dbReference type="PANTHER" id="PTHR24148">
    <property type="entry name" value="ANKYRIN REPEAT DOMAIN-CONTAINING PROTEIN 39 HOMOLOG-RELATED"/>
    <property type="match status" value="1"/>
</dbReference>
<evidence type="ECO:0000313" key="3">
    <source>
        <dbReference type="EMBL" id="KAG7286253.1"/>
    </source>
</evidence>
<evidence type="ECO:0000313" key="4">
    <source>
        <dbReference type="Proteomes" id="UP001197093"/>
    </source>
</evidence>
<evidence type="ECO:0000256" key="1">
    <source>
        <dbReference type="SAM" id="MobiDB-lite"/>
    </source>
</evidence>
<accession>A0AAD4EVV0</accession>
<sequence length="515" mass="56819">MSRWHRASCRRPDVYFVGGVPFCSACDASPDHHSIDPDASPGIPPAPELPTGGLRNLSWPLSVRYWNDADYDSTSGENLTAASNPAVSSLAVPAVAQSASHGVYAPLEQTNHVRLLQLSKGNFDDPIHGTLIISSLDDGPNFEALSYAWADETGDDSRRKIIFLDRSWNTFKVTANCFAALRRMRNAKKDILVWVDAVCIDQGNHAERNHQVGLMARIYSSARELFVYLGEGDKELEAALLNLTWSKQAKSIDPELIRRLFQCRYFSRMWIIQEVANAMTANIHYGASSIRWAILSENRLLPILGDDVVQSIPRWVTTIYNQPKYSVADLPHLLLNTAHSEAADTRDHVFALFGLLRDAADHVLTADYALANPHGHLWTLDFAIGTNTEQLPTWVPDWRAVQRGPKIVERSAVYGQEAANGGSEADVSPCLGSPDGDIKLGVRILKSGRLIIPVATLMTADDFPLYWARSAQDPPLAWNFGQFQFSVAGIQGVPPGKIQRFAIDALAGFLDATLH</sequence>
<dbReference type="InterPro" id="IPR010730">
    <property type="entry name" value="HET"/>
</dbReference>
<dbReference type="Proteomes" id="UP001197093">
    <property type="component" value="Unassembled WGS sequence"/>
</dbReference>
<dbReference type="Pfam" id="PF06985">
    <property type="entry name" value="HET"/>
    <property type="match status" value="1"/>
</dbReference>
<keyword evidence="4" id="KW-1185">Reference proteome</keyword>
<comment type="caution">
    <text evidence="3">The sequence shown here is derived from an EMBL/GenBank/DDBJ whole genome shotgun (WGS) entry which is preliminary data.</text>
</comment>
<dbReference type="PANTHER" id="PTHR24148:SF73">
    <property type="entry name" value="HET DOMAIN PROTEIN (AFU_ORTHOLOGUE AFUA_8G01020)"/>
    <property type="match status" value="1"/>
</dbReference>
<name>A0AAD4EVV0_9PEZI</name>
<reference evidence="3" key="1">
    <citation type="submission" date="2023-02" db="EMBL/GenBank/DDBJ databases">
        <authorList>
            <person name="Palmer J.M."/>
        </authorList>
    </citation>
    <scope>NUCLEOTIDE SEQUENCE</scope>
    <source>
        <strain evidence="3">FW57</strain>
    </source>
</reference>
<dbReference type="AlphaFoldDB" id="A0AAD4EVV0"/>
<protein>
    <recommendedName>
        <fullName evidence="2">Heterokaryon incompatibility domain-containing protein</fullName>
    </recommendedName>
</protein>
<proteinExistence type="predicted"/>
<dbReference type="InterPro" id="IPR052895">
    <property type="entry name" value="HetReg/Transcr_Mod"/>
</dbReference>
<evidence type="ECO:0000259" key="2">
    <source>
        <dbReference type="Pfam" id="PF06985"/>
    </source>
</evidence>
<organism evidence="3 4">
    <name type="scientific">Staphylotrichum longicolle</name>
    <dbReference type="NCBI Taxonomy" id="669026"/>
    <lineage>
        <taxon>Eukaryota</taxon>
        <taxon>Fungi</taxon>
        <taxon>Dikarya</taxon>
        <taxon>Ascomycota</taxon>
        <taxon>Pezizomycotina</taxon>
        <taxon>Sordariomycetes</taxon>
        <taxon>Sordariomycetidae</taxon>
        <taxon>Sordariales</taxon>
        <taxon>Chaetomiaceae</taxon>
        <taxon>Staphylotrichum</taxon>
    </lineage>
</organism>
<dbReference type="EMBL" id="JAHCVI010000004">
    <property type="protein sequence ID" value="KAG7286253.1"/>
    <property type="molecule type" value="Genomic_DNA"/>
</dbReference>
<feature type="domain" description="Heterokaryon incompatibility" evidence="2">
    <location>
        <begin position="142"/>
        <end position="274"/>
    </location>
</feature>
<feature type="region of interest" description="Disordered" evidence="1">
    <location>
        <begin position="31"/>
        <end position="50"/>
    </location>
</feature>
<gene>
    <name evidence="3" type="ORF">NEMBOFW57_008560</name>
</gene>